<sequence length="388" mass="43057">MSPSRHIPAWLRPTTDHNNHPPPPSSQSPSPSPLVSGDPNLTTCLYQTDHGVFYLTWSRTFLGGHSLNLFLHSQDYYNHSSPLSFSSADLSLSSAVYFHLNLNTLAFWRKRGSRFVSPKIQVLWDLTRAKFDSGSEPRSGFYIAVIVDGEMGLLVGDSVKEAYARAKAAKPPTNPQALLLRKEHVFGARVFNTKARFGGKNREISIDCRVDEDAKLCFSVDSKQVLQIKRLRWKFRGNEKVEIDGVQVQISWDVYNWLFQSKNSGDGGHAVFMFRFESDPEAEELCETNRKEEEASNGIVLWKPKQCGSSLGIKGIVEWRKMRKRFVKSKRSSSSSSISMSSASSACSSSVMEWASSADEAEYGGGGSSGSGSGNGLGFSLLVYAWIK</sequence>
<keyword evidence="3" id="KW-1185">Reference proteome</keyword>
<evidence type="ECO:0000313" key="3">
    <source>
        <dbReference type="Proteomes" id="UP001558713"/>
    </source>
</evidence>
<reference evidence="2 3" key="1">
    <citation type="submission" date="2024-04" db="EMBL/GenBank/DDBJ databases">
        <title>Genome assembly C_amara_ONT_v2.</title>
        <authorList>
            <person name="Yant L."/>
            <person name="Moore C."/>
            <person name="Slenker M."/>
        </authorList>
    </citation>
    <scope>NUCLEOTIDE SEQUENCE [LARGE SCALE GENOMIC DNA]</scope>
    <source>
        <tissue evidence="2">Leaf</tissue>
    </source>
</reference>
<dbReference type="Proteomes" id="UP001558713">
    <property type="component" value="Unassembled WGS sequence"/>
</dbReference>
<dbReference type="AlphaFoldDB" id="A0ABD0ZLR4"/>
<dbReference type="PANTHER" id="PTHR31972:SF3">
    <property type="entry name" value="OS09G0416600 PROTEIN"/>
    <property type="match status" value="1"/>
</dbReference>
<evidence type="ECO:0000313" key="2">
    <source>
        <dbReference type="EMBL" id="KAL1194976.1"/>
    </source>
</evidence>
<evidence type="ECO:0000256" key="1">
    <source>
        <dbReference type="SAM" id="MobiDB-lite"/>
    </source>
</evidence>
<feature type="compositionally biased region" description="Pro residues" evidence="1">
    <location>
        <begin position="20"/>
        <end position="32"/>
    </location>
</feature>
<evidence type="ECO:0008006" key="4">
    <source>
        <dbReference type="Google" id="ProtNLM"/>
    </source>
</evidence>
<accession>A0ABD0ZLR4</accession>
<dbReference type="InterPro" id="IPR008586">
    <property type="entry name" value="DUF868_pln"/>
</dbReference>
<dbReference type="Pfam" id="PF05910">
    <property type="entry name" value="DUF868"/>
    <property type="match status" value="1"/>
</dbReference>
<protein>
    <recommendedName>
        <fullName evidence="4">DUF868 domain-containing protein</fullName>
    </recommendedName>
</protein>
<comment type="caution">
    <text evidence="2">The sequence shown here is derived from an EMBL/GenBank/DDBJ whole genome shotgun (WGS) entry which is preliminary data.</text>
</comment>
<proteinExistence type="predicted"/>
<name>A0ABD0ZLR4_CARAN</name>
<dbReference type="PANTHER" id="PTHR31972">
    <property type="entry name" value="EXPRESSED PROTEIN"/>
    <property type="match status" value="1"/>
</dbReference>
<feature type="region of interest" description="Disordered" evidence="1">
    <location>
        <begin position="1"/>
        <end position="35"/>
    </location>
</feature>
<organism evidence="2 3">
    <name type="scientific">Cardamine amara subsp. amara</name>
    <dbReference type="NCBI Taxonomy" id="228776"/>
    <lineage>
        <taxon>Eukaryota</taxon>
        <taxon>Viridiplantae</taxon>
        <taxon>Streptophyta</taxon>
        <taxon>Embryophyta</taxon>
        <taxon>Tracheophyta</taxon>
        <taxon>Spermatophyta</taxon>
        <taxon>Magnoliopsida</taxon>
        <taxon>eudicotyledons</taxon>
        <taxon>Gunneridae</taxon>
        <taxon>Pentapetalae</taxon>
        <taxon>rosids</taxon>
        <taxon>malvids</taxon>
        <taxon>Brassicales</taxon>
        <taxon>Brassicaceae</taxon>
        <taxon>Cardamineae</taxon>
        <taxon>Cardamine</taxon>
    </lineage>
</organism>
<gene>
    <name evidence="2" type="ORF">V5N11_015585</name>
</gene>
<dbReference type="EMBL" id="JBANAX010000738">
    <property type="protein sequence ID" value="KAL1194976.1"/>
    <property type="molecule type" value="Genomic_DNA"/>
</dbReference>